<name>A0AAF3EGK5_9BILA</name>
<dbReference type="WBParaSite" id="MBELARI_LOCUS13121">
    <property type="protein sequence ID" value="MBELARI_LOCUS13121"/>
    <property type="gene ID" value="MBELARI_LOCUS13121"/>
</dbReference>
<evidence type="ECO:0000256" key="1">
    <source>
        <dbReference type="SAM" id="MobiDB-lite"/>
    </source>
</evidence>
<protein>
    <submittedName>
        <fullName evidence="3">Uncharacterized protein</fullName>
    </submittedName>
</protein>
<feature type="region of interest" description="Disordered" evidence="1">
    <location>
        <begin position="1"/>
        <end position="49"/>
    </location>
</feature>
<dbReference type="AlphaFoldDB" id="A0AAF3EGK5"/>
<sequence length="76" mass="8718">MDVSPDQLDAATRAEVARTSRTIDQAQSEEDDGPTEASQPSELTEKSRPNDEWIVDSIRQDYYRVFVWLFSVLLLE</sequence>
<reference evidence="3" key="1">
    <citation type="submission" date="2024-02" db="UniProtKB">
        <authorList>
            <consortium name="WormBaseParasite"/>
        </authorList>
    </citation>
    <scope>IDENTIFICATION</scope>
</reference>
<evidence type="ECO:0000313" key="3">
    <source>
        <dbReference type="WBParaSite" id="MBELARI_LOCUS13121"/>
    </source>
</evidence>
<accession>A0AAF3EGK5</accession>
<organism evidence="2 3">
    <name type="scientific">Mesorhabditis belari</name>
    <dbReference type="NCBI Taxonomy" id="2138241"/>
    <lineage>
        <taxon>Eukaryota</taxon>
        <taxon>Metazoa</taxon>
        <taxon>Ecdysozoa</taxon>
        <taxon>Nematoda</taxon>
        <taxon>Chromadorea</taxon>
        <taxon>Rhabditida</taxon>
        <taxon>Rhabditina</taxon>
        <taxon>Rhabditomorpha</taxon>
        <taxon>Rhabditoidea</taxon>
        <taxon>Rhabditidae</taxon>
        <taxon>Mesorhabditinae</taxon>
        <taxon>Mesorhabditis</taxon>
    </lineage>
</organism>
<proteinExistence type="predicted"/>
<evidence type="ECO:0000313" key="2">
    <source>
        <dbReference type="Proteomes" id="UP000887575"/>
    </source>
</evidence>
<keyword evidence="2" id="KW-1185">Reference proteome</keyword>
<dbReference type="Proteomes" id="UP000887575">
    <property type="component" value="Unassembled WGS sequence"/>
</dbReference>